<comment type="caution">
    <text evidence="15">The sequence shown here is derived from an EMBL/GenBank/DDBJ whole genome shotgun (WGS) entry which is preliminary data.</text>
</comment>
<dbReference type="InterPro" id="IPR005839">
    <property type="entry name" value="Methylthiotransferase"/>
</dbReference>
<dbReference type="GO" id="GO:0046872">
    <property type="term" value="F:metal ion binding"/>
    <property type="evidence" value="ECO:0007669"/>
    <property type="project" value="UniProtKB-UniRule"/>
</dbReference>
<evidence type="ECO:0000256" key="5">
    <source>
        <dbReference type="ARBA" id="ARBA00022691"/>
    </source>
</evidence>
<evidence type="ECO:0000256" key="7">
    <source>
        <dbReference type="ARBA" id="ARBA00022723"/>
    </source>
</evidence>
<evidence type="ECO:0000256" key="4">
    <source>
        <dbReference type="ARBA" id="ARBA00022679"/>
    </source>
</evidence>
<dbReference type="Gene3D" id="3.40.50.12160">
    <property type="entry name" value="Methylthiotransferase, N-terminal domain"/>
    <property type="match status" value="1"/>
</dbReference>
<feature type="domain" description="MTTase N-terminal" evidence="13">
    <location>
        <begin position="7"/>
        <end position="115"/>
    </location>
</feature>
<keyword evidence="7 11" id="KW-0479">Metal-binding</keyword>
<dbReference type="InterPro" id="IPR038135">
    <property type="entry name" value="Methylthiotransferase_N_sf"/>
</dbReference>
<evidence type="ECO:0000256" key="9">
    <source>
        <dbReference type="ARBA" id="ARBA00023014"/>
    </source>
</evidence>
<comment type="cofactor">
    <cofactor evidence="11">
        <name>[4Fe-4S] cluster</name>
        <dbReference type="ChEBI" id="CHEBI:49883"/>
    </cofactor>
    <text evidence="11">Binds 1 or 2 [4Fe-4S] cluster. One cluster is coordinated with 3 cysteines and an exchangeable S-adenosyl-L-methionine.</text>
</comment>
<proteinExistence type="inferred from homology"/>
<comment type="catalytic activity">
    <reaction evidence="10 11">
        <text>N(6)-L-threonylcarbamoyladenosine(37) in tRNA + (sulfur carrier)-SH + AH2 + 2 S-adenosyl-L-methionine = 2-methylsulfanyl-N(6)-L-threonylcarbamoyladenosine(37) in tRNA + (sulfur carrier)-H + 5'-deoxyadenosine + L-methionine + A + S-adenosyl-L-homocysteine + 2 H(+)</text>
        <dbReference type="Rhea" id="RHEA:37075"/>
        <dbReference type="Rhea" id="RHEA-COMP:10163"/>
        <dbReference type="Rhea" id="RHEA-COMP:11092"/>
        <dbReference type="Rhea" id="RHEA-COMP:14737"/>
        <dbReference type="Rhea" id="RHEA-COMP:14739"/>
        <dbReference type="ChEBI" id="CHEBI:13193"/>
        <dbReference type="ChEBI" id="CHEBI:15378"/>
        <dbReference type="ChEBI" id="CHEBI:17319"/>
        <dbReference type="ChEBI" id="CHEBI:17499"/>
        <dbReference type="ChEBI" id="CHEBI:29917"/>
        <dbReference type="ChEBI" id="CHEBI:57844"/>
        <dbReference type="ChEBI" id="CHEBI:57856"/>
        <dbReference type="ChEBI" id="CHEBI:59789"/>
        <dbReference type="ChEBI" id="CHEBI:64428"/>
        <dbReference type="ChEBI" id="CHEBI:74418"/>
        <dbReference type="ChEBI" id="CHEBI:74420"/>
        <dbReference type="EC" id="2.8.4.5"/>
    </reaction>
</comment>
<dbReference type="FunFam" id="3.80.30.20:FF:000002">
    <property type="entry name" value="threonylcarbamoyladenosine tRNA methylthiotransferase isoform X2"/>
    <property type="match status" value="1"/>
</dbReference>
<keyword evidence="8 11" id="KW-0408">Iron</keyword>
<keyword evidence="3 11" id="KW-0004">4Fe-4S</keyword>
<dbReference type="GO" id="GO:0051539">
    <property type="term" value="F:4 iron, 4 sulfur cluster binding"/>
    <property type="evidence" value="ECO:0007669"/>
    <property type="project" value="UniProtKB-UniRule"/>
</dbReference>
<gene>
    <name evidence="15" type="ORF">L0665_04540</name>
</gene>
<dbReference type="InterPro" id="IPR023404">
    <property type="entry name" value="rSAM_horseshoe"/>
</dbReference>
<evidence type="ECO:0000256" key="6">
    <source>
        <dbReference type="ARBA" id="ARBA00022694"/>
    </source>
</evidence>
<dbReference type="InterPro" id="IPR006638">
    <property type="entry name" value="Elp3/MiaA/NifB-like_rSAM"/>
</dbReference>
<dbReference type="PROSITE" id="PS51918">
    <property type="entry name" value="RADICAL_SAM"/>
    <property type="match status" value="1"/>
</dbReference>
<dbReference type="Pfam" id="PF01938">
    <property type="entry name" value="TRAM"/>
    <property type="match status" value="1"/>
</dbReference>
<dbReference type="InterPro" id="IPR013848">
    <property type="entry name" value="Methylthiotransferase_N"/>
</dbReference>
<evidence type="ECO:0000313" key="16">
    <source>
        <dbReference type="Proteomes" id="UP001143747"/>
    </source>
</evidence>
<comment type="function">
    <text evidence="1 11">Catalyzes the methylthiolation of N6-threonylcarbamoyladenosine (t(6)A), leading to the formation of 2-methylthio-N6-threonylcarbamoyladenosine (ms(2)t(6)A) at position 37 in tRNAs that read codons beginning with adenine.</text>
</comment>
<evidence type="ECO:0000256" key="8">
    <source>
        <dbReference type="ARBA" id="ARBA00023004"/>
    </source>
</evidence>
<feature type="domain" description="TRAM" evidence="12">
    <location>
        <begin position="344"/>
        <end position="403"/>
    </location>
</feature>
<dbReference type="InterPro" id="IPR007197">
    <property type="entry name" value="rSAM"/>
</dbReference>
<evidence type="ECO:0000259" key="13">
    <source>
        <dbReference type="PROSITE" id="PS51449"/>
    </source>
</evidence>
<evidence type="ECO:0000259" key="12">
    <source>
        <dbReference type="PROSITE" id="PS50926"/>
    </source>
</evidence>
<dbReference type="NCBIfam" id="TIGR01578">
    <property type="entry name" value="MiaB-like-B"/>
    <property type="match status" value="1"/>
</dbReference>
<accession>A0A9Q4KSN7</accession>
<dbReference type="PROSITE" id="PS01278">
    <property type="entry name" value="MTTASE_RADICAL"/>
    <property type="match status" value="1"/>
</dbReference>
<dbReference type="Pfam" id="PF04055">
    <property type="entry name" value="Radical_SAM"/>
    <property type="match status" value="1"/>
</dbReference>
<dbReference type="SMART" id="SM00729">
    <property type="entry name" value="Elp3"/>
    <property type="match status" value="1"/>
</dbReference>
<dbReference type="PANTHER" id="PTHR11918">
    <property type="entry name" value="RADICAL SAM PROTEINS"/>
    <property type="match status" value="1"/>
</dbReference>
<evidence type="ECO:0000256" key="1">
    <source>
        <dbReference type="ARBA" id="ARBA00002399"/>
    </source>
</evidence>
<name>A0A9Q4KSN7_9EURY</name>
<evidence type="ECO:0000256" key="2">
    <source>
        <dbReference type="ARBA" id="ARBA00008616"/>
    </source>
</evidence>
<dbReference type="PROSITE" id="PS51449">
    <property type="entry name" value="MTTASE_N"/>
    <property type="match status" value="1"/>
</dbReference>
<dbReference type="Gene3D" id="3.80.30.20">
    <property type="entry name" value="tm_1862 like domain"/>
    <property type="match status" value="1"/>
</dbReference>
<dbReference type="InterPro" id="IPR058240">
    <property type="entry name" value="rSAM_sf"/>
</dbReference>
<evidence type="ECO:0000256" key="11">
    <source>
        <dbReference type="RuleBase" id="RU368081"/>
    </source>
</evidence>
<keyword evidence="16" id="KW-1185">Reference proteome</keyword>
<evidence type="ECO:0000256" key="10">
    <source>
        <dbReference type="ARBA" id="ARBA00051661"/>
    </source>
</evidence>
<dbReference type="SUPFAM" id="SSF102114">
    <property type="entry name" value="Radical SAM enzymes"/>
    <property type="match status" value="1"/>
</dbReference>
<dbReference type="Pfam" id="PF00919">
    <property type="entry name" value="UPF0004"/>
    <property type="match status" value="1"/>
</dbReference>
<dbReference type="AlphaFoldDB" id="A0A9Q4KSN7"/>
<dbReference type="SFLD" id="SFLDG01082">
    <property type="entry name" value="B12-binding_domain_containing"/>
    <property type="match status" value="1"/>
</dbReference>
<dbReference type="InterPro" id="IPR020612">
    <property type="entry name" value="Methylthiotransferase_CS"/>
</dbReference>
<dbReference type="PROSITE" id="PS50926">
    <property type="entry name" value="TRAM"/>
    <property type="match status" value="1"/>
</dbReference>
<organism evidence="15 16">
    <name type="scientific">Methanogenium marinum</name>
    <dbReference type="NCBI Taxonomy" id="348610"/>
    <lineage>
        <taxon>Archaea</taxon>
        <taxon>Methanobacteriati</taxon>
        <taxon>Methanobacteriota</taxon>
        <taxon>Stenosarchaea group</taxon>
        <taxon>Methanomicrobia</taxon>
        <taxon>Methanomicrobiales</taxon>
        <taxon>Methanomicrobiaceae</taxon>
        <taxon>Methanogenium</taxon>
    </lineage>
</organism>
<dbReference type="EC" id="2.8.4.5" evidence="11"/>
<dbReference type="EMBL" id="JAKELO010000002">
    <property type="protein sequence ID" value="MDE4907876.1"/>
    <property type="molecule type" value="Genomic_DNA"/>
</dbReference>
<dbReference type="NCBIfam" id="TIGR00089">
    <property type="entry name" value="MiaB/RimO family radical SAM methylthiotransferase"/>
    <property type="match status" value="1"/>
</dbReference>
<protein>
    <recommendedName>
        <fullName evidence="11">tRNA-t(6)A37 methylthiotransferase</fullName>
        <ecNumber evidence="11">2.8.4.5</ecNumber>
    </recommendedName>
</protein>
<sequence length="403" mass="44395">MDTLRNKTIYAESYGCTFNHADTEKIIALAERQGCVQVPAEEAECIIINTCTVVGATERTMLRRICSYAGKEIVVTGCMPVVQRDLLLETDPSLHLILPEDMYARCPEVGAMTDPHTGVVQTGTGCLGSCSYCITRAARGPLKSFSAEAIVAEVERLAAQGAYEIQLTGQDVSAWGMDIGQDLAYLLEQIAGAKGDFRLRVGMMNPATAGRIIDRLAPAFVHEKIFGFVHLPVQSGSDAVLASMNRGYTSAVFEAVVAAFRAEIPDVRVSTDIIAGFPTEGCREFDETLEMLDRVRPTKVNITRFSVRDGTPAALLHDLPDWVKKERSRALTHLTDRIYDEGNLRWIGRELPVLVTEQRKSGSVIARDATYQNIVIKEEFPLGTRLQVKVTGHHRHYLLAEPV</sequence>
<dbReference type="SFLD" id="SFLDS00029">
    <property type="entry name" value="Radical_SAM"/>
    <property type="match status" value="1"/>
</dbReference>
<dbReference type="Proteomes" id="UP001143747">
    <property type="component" value="Unassembled WGS sequence"/>
</dbReference>
<comment type="similarity">
    <text evidence="2 11">Belongs to the methylthiotransferase family. CDKAL1 subfamily.</text>
</comment>
<reference evidence="15" key="1">
    <citation type="submission" date="2022-01" db="EMBL/GenBank/DDBJ databases">
        <title>Draft genome of Methanogenium marinum DSM 15558.</title>
        <authorList>
            <person name="Chen S.-C."/>
            <person name="You Y.-T."/>
        </authorList>
    </citation>
    <scope>NUCLEOTIDE SEQUENCE</scope>
    <source>
        <strain evidence="15">DSM 15558</strain>
    </source>
</reference>
<evidence type="ECO:0000313" key="15">
    <source>
        <dbReference type="EMBL" id="MDE4907876.1"/>
    </source>
</evidence>
<keyword evidence="4 11" id="KW-0808">Transferase</keyword>
<keyword evidence="6 11" id="KW-0819">tRNA processing</keyword>
<keyword evidence="5 11" id="KW-0949">S-adenosyl-L-methionine</keyword>
<keyword evidence="9 11" id="KW-0411">Iron-sulfur</keyword>
<evidence type="ECO:0000259" key="14">
    <source>
        <dbReference type="PROSITE" id="PS51918"/>
    </source>
</evidence>
<dbReference type="PANTHER" id="PTHR11918:SF45">
    <property type="entry name" value="THREONYLCARBAMOYLADENOSINE TRNA METHYLTHIOTRANSFERASE"/>
    <property type="match status" value="1"/>
</dbReference>
<dbReference type="InterPro" id="IPR002792">
    <property type="entry name" value="TRAM_dom"/>
</dbReference>
<feature type="domain" description="Radical SAM core" evidence="14">
    <location>
        <begin position="112"/>
        <end position="341"/>
    </location>
</feature>
<dbReference type="InterPro" id="IPR006466">
    <property type="entry name" value="MiaB-like_arc_euk"/>
</dbReference>
<dbReference type="RefSeq" id="WP_274924520.1">
    <property type="nucleotide sequence ID" value="NZ_JAKELO010000002.1"/>
</dbReference>
<dbReference type="GO" id="GO:0035598">
    <property type="term" value="F:tRNA (N(6)-L-threonylcarbamoyladenosine(37)-C(2))-methylthiotransferase activity"/>
    <property type="evidence" value="ECO:0007669"/>
    <property type="project" value="UniProtKB-UniRule"/>
</dbReference>
<evidence type="ECO:0000256" key="3">
    <source>
        <dbReference type="ARBA" id="ARBA00022485"/>
    </source>
</evidence>